<name>A0A318LL74_9PSEU</name>
<evidence type="ECO:0008006" key="3">
    <source>
        <dbReference type="Google" id="ProtNLM"/>
    </source>
</evidence>
<dbReference type="Proteomes" id="UP000247892">
    <property type="component" value="Unassembled WGS sequence"/>
</dbReference>
<dbReference type="OrthoDB" id="4326936at2"/>
<evidence type="ECO:0000313" key="1">
    <source>
        <dbReference type="EMBL" id="PXY35396.1"/>
    </source>
</evidence>
<reference evidence="1 2" key="1">
    <citation type="submission" date="2016-07" db="EMBL/GenBank/DDBJ databases">
        <title>Draft genome sequence of Prauserella sp. YIM 121212, isolated from alkaline soil.</title>
        <authorList>
            <person name="Ruckert C."/>
            <person name="Albersmeier A."/>
            <person name="Jiang C.-L."/>
            <person name="Jiang Y."/>
            <person name="Kalinowski J."/>
            <person name="Schneider O."/>
            <person name="Winkler A."/>
            <person name="Zotchev S.B."/>
        </authorList>
    </citation>
    <scope>NUCLEOTIDE SEQUENCE [LARGE SCALE GENOMIC DNA]</scope>
    <source>
        <strain evidence="1 2">YIM 121212</strain>
    </source>
</reference>
<organism evidence="1 2">
    <name type="scientific">Prauserella flavalba</name>
    <dbReference type="NCBI Taxonomy" id="1477506"/>
    <lineage>
        <taxon>Bacteria</taxon>
        <taxon>Bacillati</taxon>
        <taxon>Actinomycetota</taxon>
        <taxon>Actinomycetes</taxon>
        <taxon>Pseudonocardiales</taxon>
        <taxon>Pseudonocardiaceae</taxon>
        <taxon>Prauserella</taxon>
    </lineage>
</organism>
<protein>
    <recommendedName>
        <fullName evidence="3">ATP-binding protein</fullName>
    </recommendedName>
</protein>
<dbReference type="AlphaFoldDB" id="A0A318LL74"/>
<proteinExistence type="predicted"/>
<keyword evidence="2" id="KW-1185">Reference proteome</keyword>
<sequence>MEGSENARHAMIDVVDGPRDLATVRKRVRGLLAGAPEREVVDALLVANELTTLAWLQEAEPFTVRLRLTGAALRAEVEADLLPGTDLGGAGELLDRIATGWGIRRAKGTTLWAEVAADTGARAAHSVAVPIPRTTAAP</sequence>
<comment type="caution">
    <text evidence="1">The sequence shown here is derived from an EMBL/GenBank/DDBJ whole genome shotgun (WGS) entry which is preliminary data.</text>
</comment>
<dbReference type="RefSeq" id="WP_110335392.1">
    <property type="nucleotide sequence ID" value="NZ_MASU01000005.1"/>
</dbReference>
<evidence type="ECO:0000313" key="2">
    <source>
        <dbReference type="Proteomes" id="UP000247892"/>
    </source>
</evidence>
<gene>
    <name evidence="1" type="ORF">BA062_07590</name>
</gene>
<accession>A0A318LL74</accession>
<dbReference type="EMBL" id="MASU01000005">
    <property type="protein sequence ID" value="PXY35396.1"/>
    <property type="molecule type" value="Genomic_DNA"/>
</dbReference>